<gene>
    <name evidence="10" type="ORF">V5799_011938</name>
</gene>
<reference evidence="10 11" key="2">
    <citation type="journal article" date="2023" name="Arcadia Sci">
        <title>De novo assembly of a long-read Amblyomma americanum tick genome.</title>
        <authorList>
            <person name="Chou S."/>
            <person name="Poskanzer K.E."/>
            <person name="Rollins M."/>
            <person name="Thuy-Boun P.S."/>
        </authorList>
    </citation>
    <scope>NUCLEOTIDE SEQUENCE [LARGE SCALE GENOMIC DNA]</scope>
    <source>
        <strain evidence="10">F_SG_1</strain>
        <tissue evidence="10">Salivary glands</tissue>
    </source>
</reference>
<dbReference type="Pfam" id="PF00031">
    <property type="entry name" value="Cystatin"/>
    <property type="match status" value="1"/>
</dbReference>
<name>A0A0C9SEX9_AMBAM</name>
<evidence type="ECO:0000256" key="4">
    <source>
        <dbReference type="ARBA" id="ARBA00022690"/>
    </source>
</evidence>
<dbReference type="PANTHER" id="PTHR46186:SF2">
    <property type="entry name" value="CYSTATIN"/>
    <property type="match status" value="1"/>
</dbReference>
<dbReference type="InterPro" id="IPR046350">
    <property type="entry name" value="Cystatin_sf"/>
</dbReference>
<evidence type="ECO:0000259" key="8">
    <source>
        <dbReference type="SMART" id="SM00043"/>
    </source>
</evidence>
<evidence type="ECO:0000256" key="1">
    <source>
        <dbReference type="ARBA" id="ARBA00004613"/>
    </source>
</evidence>
<keyword evidence="3" id="KW-0964">Secreted</keyword>
<comment type="similarity">
    <text evidence="2">Belongs to the cystatin family.</text>
</comment>
<dbReference type="GO" id="GO:0005737">
    <property type="term" value="C:cytoplasm"/>
    <property type="evidence" value="ECO:0007669"/>
    <property type="project" value="TreeGrafter"/>
</dbReference>
<dbReference type="EMBL" id="JARKHS020016751">
    <property type="protein sequence ID" value="KAK8773528.1"/>
    <property type="molecule type" value="Genomic_DNA"/>
</dbReference>
<dbReference type="PANTHER" id="PTHR46186">
    <property type="entry name" value="CYSTATIN"/>
    <property type="match status" value="1"/>
</dbReference>
<accession>A0A0C9SEX9</accession>
<feature type="domain" description="Cystatin" evidence="8">
    <location>
        <begin position="23"/>
        <end position="133"/>
    </location>
</feature>
<evidence type="ECO:0000256" key="2">
    <source>
        <dbReference type="ARBA" id="ARBA00009403"/>
    </source>
</evidence>
<sequence length="133" mass="15340">MKPVHVLVFLISATLGLHYATGYLVGGWTEQNPWGNVKYLELAKFAIKQEQKKIKLSGRYAALWLIKVQTQVVSGINYKIRFKIARRPCIKGGFSDSLQTCQHAKYYTVENCYATIYDQPWTKTRKVTSFRCK</sequence>
<dbReference type="InterPro" id="IPR000010">
    <property type="entry name" value="Cystatin_dom"/>
</dbReference>
<dbReference type="GO" id="GO:0005615">
    <property type="term" value="C:extracellular space"/>
    <property type="evidence" value="ECO:0007669"/>
    <property type="project" value="TreeGrafter"/>
</dbReference>
<evidence type="ECO:0000256" key="6">
    <source>
        <dbReference type="ARBA" id="ARBA00022729"/>
    </source>
</evidence>
<keyword evidence="11" id="KW-1185">Reference proteome</keyword>
<evidence type="ECO:0000256" key="7">
    <source>
        <dbReference type="SAM" id="SignalP"/>
    </source>
</evidence>
<dbReference type="Proteomes" id="UP001321473">
    <property type="component" value="Unassembled WGS sequence"/>
</dbReference>
<reference evidence="9" key="1">
    <citation type="journal article" date="2015" name="PLoS ONE">
        <title>An Insight into the Sialome of the Lone Star Tick, Amblyomma americanum, with a Glimpse on Its Time Dependent Gene Expression.</title>
        <authorList>
            <person name="Karim S."/>
            <person name="Ribeiro J.M."/>
        </authorList>
    </citation>
    <scope>NUCLEOTIDE SEQUENCE</scope>
    <source>
        <tissue evidence="9">Salivary gland</tissue>
    </source>
</reference>
<dbReference type="EMBL" id="GBZX01000652">
    <property type="protein sequence ID" value="JAG92088.1"/>
    <property type="molecule type" value="mRNA"/>
</dbReference>
<dbReference type="PROSITE" id="PS00287">
    <property type="entry name" value="CYSTATIN"/>
    <property type="match status" value="1"/>
</dbReference>
<evidence type="ECO:0000313" key="9">
    <source>
        <dbReference type="EMBL" id="JAG92088.1"/>
    </source>
</evidence>
<dbReference type="SMART" id="SM00043">
    <property type="entry name" value="CY"/>
    <property type="match status" value="1"/>
</dbReference>
<evidence type="ECO:0000313" key="11">
    <source>
        <dbReference type="Proteomes" id="UP001321473"/>
    </source>
</evidence>
<reference evidence="10" key="4">
    <citation type="submission" date="2024-02" db="EMBL/GenBank/DDBJ databases">
        <authorList>
            <person name="Mcdaniel E.A."/>
            <person name="Celebi F.M."/>
            <person name="Reiter T."/>
            <person name="Weiss E.C."/>
            <person name="Chou S."/>
        </authorList>
    </citation>
    <scope>NUCLEOTIDE SEQUENCE</scope>
    <source>
        <strain evidence="10">F_SG_1</strain>
        <tissue evidence="10">Salivary glands</tissue>
    </source>
</reference>
<organism evidence="9">
    <name type="scientific">Amblyomma americanum</name>
    <name type="common">Lone star tick</name>
    <dbReference type="NCBI Taxonomy" id="6943"/>
    <lineage>
        <taxon>Eukaryota</taxon>
        <taxon>Metazoa</taxon>
        <taxon>Ecdysozoa</taxon>
        <taxon>Arthropoda</taxon>
        <taxon>Chelicerata</taxon>
        <taxon>Arachnida</taxon>
        <taxon>Acari</taxon>
        <taxon>Parasitiformes</taxon>
        <taxon>Ixodida</taxon>
        <taxon>Ixodoidea</taxon>
        <taxon>Ixodidae</taxon>
        <taxon>Amblyomminae</taxon>
        <taxon>Amblyomma</taxon>
    </lineage>
</organism>
<dbReference type="Gene3D" id="3.10.450.10">
    <property type="match status" value="1"/>
</dbReference>
<dbReference type="SUPFAM" id="SSF54403">
    <property type="entry name" value="Cystatin/monellin"/>
    <property type="match status" value="1"/>
</dbReference>
<dbReference type="InterPro" id="IPR018073">
    <property type="entry name" value="Prot_inh_cystat_CS"/>
</dbReference>
<evidence type="ECO:0000313" key="10">
    <source>
        <dbReference type="EMBL" id="KAK8773528.1"/>
    </source>
</evidence>
<feature type="chain" id="PRO_5044541856" evidence="7">
    <location>
        <begin position="23"/>
        <end position="133"/>
    </location>
</feature>
<keyword evidence="5" id="KW-0789">Thiol protease inhibitor</keyword>
<evidence type="ECO:0000256" key="5">
    <source>
        <dbReference type="ARBA" id="ARBA00022704"/>
    </source>
</evidence>
<dbReference type="CDD" id="cd00042">
    <property type="entry name" value="CY"/>
    <property type="match status" value="1"/>
</dbReference>
<comment type="subcellular location">
    <subcellularLocation>
        <location evidence="1">Secreted</location>
    </subcellularLocation>
</comment>
<protein>
    <submittedName>
        <fullName evidence="9">Putative tick cistatins 1</fullName>
    </submittedName>
</protein>
<proteinExistence type="evidence at transcript level"/>
<keyword evidence="6 7" id="KW-0732">Signal</keyword>
<reference evidence="10" key="3">
    <citation type="submission" date="2023-03" db="EMBL/GenBank/DDBJ databases">
        <authorList>
            <person name="Thuy-Boun P."/>
        </authorList>
    </citation>
    <scope>NUCLEOTIDE SEQUENCE</scope>
    <source>
        <strain evidence="10">F_SG_1</strain>
        <tissue evidence="10">Salivary glands</tissue>
    </source>
</reference>
<feature type="signal peptide" evidence="7">
    <location>
        <begin position="1"/>
        <end position="22"/>
    </location>
</feature>
<evidence type="ECO:0000256" key="3">
    <source>
        <dbReference type="ARBA" id="ARBA00022525"/>
    </source>
</evidence>
<dbReference type="GO" id="GO:0004869">
    <property type="term" value="F:cysteine-type endopeptidase inhibitor activity"/>
    <property type="evidence" value="ECO:0007669"/>
    <property type="project" value="UniProtKB-KW"/>
</dbReference>
<dbReference type="AlphaFoldDB" id="A0A0C9SEX9"/>
<keyword evidence="4" id="KW-0646">Protease inhibitor</keyword>
<dbReference type="GO" id="GO:0031982">
    <property type="term" value="C:vesicle"/>
    <property type="evidence" value="ECO:0007669"/>
    <property type="project" value="TreeGrafter"/>
</dbReference>